<dbReference type="PANTHER" id="PTHR35869:SF1">
    <property type="entry name" value="OUTER-MEMBRANE LIPOPROTEIN CARRIER PROTEIN"/>
    <property type="match status" value="1"/>
</dbReference>
<dbReference type="RefSeq" id="WP_093921368.1">
    <property type="nucleotide sequence ID" value="NZ_FONW01000014.1"/>
</dbReference>
<evidence type="ECO:0000313" key="4">
    <source>
        <dbReference type="Proteomes" id="UP000198964"/>
    </source>
</evidence>
<keyword evidence="4" id="KW-1185">Reference proteome</keyword>
<gene>
    <name evidence="3" type="ORF">SAMN05216283_11417</name>
</gene>
<proteinExistence type="predicted"/>
<dbReference type="EMBL" id="FONW01000014">
    <property type="protein sequence ID" value="SFF72097.1"/>
    <property type="molecule type" value="Genomic_DNA"/>
</dbReference>
<feature type="signal peptide" evidence="2">
    <location>
        <begin position="1"/>
        <end position="19"/>
    </location>
</feature>
<accession>A0A1I2L3T0</accession>
<sequence>MKRLAILMTVVFCWSLSFAQQDEKAKGILEKVTEATKGYSSIQASFNYVMENKEEGIYEENKGEILLKGDMFHLNLSQLGMEIFNNGQTVWTYMKDAGEVTVAEADDEMNEMMDPSKLFTIYEQGFSYQFVEEKTIDGVPVYVIDLFPDNEEIEYSKIRIQVEKKRMLIHRAEMVGREGNNYIVVVEELKTDVPANAESFKFDSTKHPDIEVIDLR</sequence>
<evidence type="ECO:0000256" key="1">
    <source>
        <dbReference type="ARBA" id="ARBA00022729"/>
    </source>
</evidence>
<dbReference type="PANTHER" id="PTHR35869">
    <property type="entry name" value="OUTER-MEMBRANE LIPOPROTEIN CARRIER PROTEIN"/>
    <property type="match status" value="1"/>
</dbReference>
<feature type="chain" id="PRO_5011658521" evidence="2">
    <location>
        <begin position="20"/>
        <end position="216"/>
    </location>
</feature>
<dbReference type="Proteomes" id="UP000198964">
    <property type="component" value="Unassembled WGS sequence"/>
</dbReference>
<evidence type="ECO:0000313" key="3">
    <source>
        <dbReference type="EMBL" id="SFF72097.1"/>
    </source>
</evidence>
<dbReference type="STRING" id="655355.SAMN05216283_11417"/>
<dbReference type="Gene3D" id="2.50.20.10">
    <property type="entry name" value="Lipoprotein localisation LolA/LolB/LppX"/>
    <property type="match status" value="1"/>
</dbReference>
<organism evidence="3 4">
    <name type="scientific">Sunxiuqinia elliptica</name>
    <dbReference type="NCBI Taxonomy" id="655355"/>
    <lineage>
        <taxon>Bacteria</taxon>
        <taxon>Pseudomonadati</taxon>
        <taxon>Bacteroidota</taxon>
        <taxon>Bacteroidia</taxon>
        <taxon>Marinilabiliales</taxon>
        <taxon>Prolixibacteraceae</taxon>
        <taxon>Sunxiuqinia</taxon>
    </lineage>
</organism>
<dbReference type="CDD" id="cd16325">
    <property type="entry name" value="LolA"/>
    <property type="match status" value="1"/>
</dbReference>
<protein>
    <submittedName>
        <fullName evidence="3">Outer membrane lipoprotein-sorting protein</fullName>
    </submittedName>
</protein>
<dbReference type="InterPro" id="IPR004564">
    <property type="entry name" value="OM_lipoprot_carrier_LolA-like"/>
</dbReference>
<evidence type="ECO:0000256" key="2">
    <source>
        <dbReference type="SAM" id="SignalP"/>
    </source>
</evidence>
<keyword evidence="1 2" id="KW-0732">Signal</keyword>
<keyword evidence="3" id="KW-0449">Lipoprotein</keyword>
<name>A0A1I2L3T0_9BACT</name>
<dbReference type="AlphaFoldDB" id="A0A1I2L3T0"/>
<dbReference type="Pfam" id="PF03548">
    <property type="entry name" value="LolA"/>
    <property type="match status" value="1"/>
</dbReference>
<dbReference type="InterPro" id="IPR029046">
    <property type="entry name" value="LolA/LolB/LppX"/>
</dbReference>
<reference evidence="3 4" key="1">
    <citation type="submission" date="2016-10" db="EMBL/GenBank/DDBJ databases">
        <authorList>
            <person name="de Groot N.N."/>
        </authorList>
    </citation>
    <scope>NUCLEOTIDE SEQUENCE [LARGE SCALE GENOMIC DNA]</scope>
    <source>
        <strain evidence="3 4">CGMCC 1.9156</strain>
    </source>
</reference>
<dbReference type="SUPFAM" id="SSF89392">
    <property type="entry name" value="Prokaryotic lipoproteins and lipoprotein localization factors"/>
    <property type="match status" value="1"/>
</dbReference>